<name>A0A3E0WJR5_9GAMM</name>
<keyword evidence="2" id="KW-1185">Reference proteome</keyword>
<dbReference type="EMBL" id="NFZW01000030">
    <property type="protein sequence ID" value="RFA32337.1"/>
    <property type="molecule type" value="Genomic_DNA"/>
</dbReference>
<proteinExistence type="predicted"/>
<reference evidence="2" key="1">
    <citation type="submission" date="2017-05" db="EMBL/GenBank/DDBJ databases">
        <authorList>
            <person name="Sharma S."/>
            <person name="Sidhu C."/>
            <person name="Pinnaka A.K."/>
        </authorList>
    </citation>
    <scope>NUCLEOTIDE SEQUENCE [LARGE SCALE GENOMIC DNA]</scope>
    <source>
        <strain evidence="2">AK93</strain>
    </source>
</reference>
<evidence type="ECO:0008006" key="3">
    <source>
        <dbReference type="Google" id="ProtNLM"/>
    </source>
</evidence>
<organism evidence="1 2">
    <name type="scientific">Alkalilimnicola ehrlichii</name>
    <dbReference type="NCBI Taxonomy" id="351052"/>
    <lineage>
        <taxon>Bacteria</taxon>
        <taxon>Pseudomonadati</taxon>
        <taxon>Pseudomonadota</taxon>
        <taxon>Gammaproteobacteria</taxon>
        <taxon>Chromatiales</taxon>
        <taxon>Ectothiorhodospiraceae</taxon>
        <taxon>Alkalilimnicola</taxon>
    </lineage>
</organism>
<evidence type="ECO:0000313" key="2">
    <source>
        <dbReference type="Proteomes" id="UP000256763"/>
    </source>
</evidence>
<dbReference type="InterPro" id="IPR012347">
    <property type="entry name" value="Ferritin-like"/>
</dbReference>
<gene>
    <name evidence="1" type="ORF">CAL65_19825</name>
</gene>
<evidence type="ECO:0000313" key="1">
    <source>
        <dbReference type="EMBL" id="RFA32337.1"/>
    </source>
</evidence>
<dbReference type="InterPro" id="IPR009078">
    <property type="entry name" value="Ferritin-like_SF"/>
</dbReference>
<sequence>MFRSEAQVAVDDLQLGHHHAAALYEEDADMIGDPLRAGLFKELAEQRSRMGERLAQHLKRLGELPSGPDEDRETLSYLKDMIQARISDDEYRTLLENRLATEQELARLVRHAQFIAGELPPATVRVIEEAARQVELAQQRLQRALGTL</sequence>
<dbReference type="AlphaFoldDB" id="A0A3E0WJR5"/>
<dbReference type="RefSeq" id="WP_116303535.1">
    <property type="nucleotide sequence ID" value="NZ_NFZV01000023.1"/>
</dbReference>
<dbReference type="OrthoDB" id="5568629at2"/>
<dbReference type="Gene3D" id="1.20.1260.10">
    <property type="match status" value="1"/>
</dbReference>
<dbReference type="Proteomes" id="UP000256763">
    <property type="component" value="Unassembled WGS sequence"/>
</dbReference>
<dbReference type="SUPFAM" id="SSF47240">
    <property type="entry name" value="Ferritin-like"/>
    <property type="match status" value="1"/>
</dbReference>
<accession>A0A3E0WJR5</accession>
<comment type="caution">
    <text evidence="1">The sequence shown here is derived from an EMBL/GenBank/DDBJ whole genome shotgun (WGS) entry which is preliminary data.</text>
</comment>
<protein>
    <recommendedName>
        <fullName evidence="3">DUF2383 domain-containing protein</fullName>
    </recommendedName>
</protein>